<protein>
    <recommendedName>
        <fullName evidence="5">HemX protein</fullName>
    </recommendedName>
</protein>
<accession>A0A1E2UMR5</accession>
<dbReference type="RefSeq" id="WP_069015227.1">
    <property type="nucleotide sequence ID" value="NZ_LVJW01000006.1"/>
</dbReference>
<evidence type="ECO:0000313" key="3">
    <source>
        <dbReference type="EMBL" id="ODB95882.1"/>
    </source>
</evidence>
<evidence type="ECO:0000256" key="2">
    <source>
        <dbReference type="SAM" id="Phobius"/>
    </source>
</evidence>
<dbReference type="AlphaFoldDB" id="A0A1E2UMR5"/>
<keyword evidence="1" id="KW-0175">Coiled coil</keyword>
<keyword evidence="2" id="KW-1133">Transmembrane helix</keyword>
<evidence type="ECO:0008006" key="5">
    <source>
        <dbReference type="Google" id="ProtNLM"/>
    </source>
</evidence>
<dbReference type="Pfam" id="PF04375">
    <property type="entry name" value="HemX"/>
    <property type="match status" value="1"/>
</dbReference>
<keyword evidence="4" id="KW-1185">Reference proteome</keyword>
<dbReference type="PANTHER" id="PTHR38043">
    <property type="entry name" value="PROTEIN HEMX"/>
    <property type="match status" value="1"/>
</dbReference>
<evidence type="ECO:0000256" key="1">
    <source>
        <dbReference type="SAM" id="Coils"/>
    </source>
</evidence>
<dbReference type="EMBL" id="LVJZ01000003">
    <property type="protein sequence ID" value="ODB95882.1"/>
    <property type="molecule type" value="Genomic_DNA"/>
</dbReference>
<sequence length="388" mass="43019">MSEQQQGDNRSSDRDEDFDQAIEAEVEVLESGSGQSNTARLPVVLAGVALLAVIASLVFGYRYWVEMKTTLEQMNRDLAEANQQQSQFAERLMQSQQAFTKQQQQIAEQQQALVEQAERVKQAKEAAKKQDTQLYRSLSEIQTKLGGREGQWRVAEAEYLIRVANHRVSLMGDVSTALEALKSADERLSASGDPVWSGVREQLAREITQLKAVPIVDQAGISAELTALADQVERLPLHDEGIALIANEKQTAGGESVASTESLALEQIVDDLWQGFKSMMVIRHHDRPVSAMLPPEQRYFLIQNLRLKLENAKAALMGQDASLYQDSLNGALEWLSAYFLMEDPGVSGFKGQLEALTKRDIAPQLPDISASLRVLQEQRQQLSQGGAQ</sequence>
<gene>
    <name evidence="3" type="ORF">A3196_03375</name>
</gene>
<dbReference type="PANTHER" id="PTHR38043:SF1">
    <property type="entry name" value="PROTEIN HEMX"/>
    <property type="match status" value="1"/>
</dbReference>
<comment type="caution">
    <text evidence="3">The sequence shown here is derived from an EMBL/GenBank/DDBJ whole genome shotgun (WGS) entry which is preliminary data.</text>
</comment>
<dbReference type="InterPro" id="IPR007470">
    <property type="entry name" value="HemX"/>
</dbReference>
<keyword evidence="2" id="KW-0812">Transmembrane</keyword>
<dbReference type="Proteomes" id="UP000094849">
    <property type="component" value="Unassembled WGS sequence"/>
</dbReference>
<dbReference type="OrthoDB" id="5739852at2"/>
<dbReference type="STRING" id="1818881.A3196_03375"/>
<proteinExistence type="predicted"/>
<feature type="transmembrane region" description="Helical" evidence="2">
    <location>
        <begin position="43"/>
        <end position="64"/>
    </location>
</feature>
<name>A0A1E2UMR5_9GAMM</name>
<reference evidence="3 4" key="1">
    <citation type="submission" date="2016-03" db="EMBL/GenBank/DDBJ databases">
        <title>Chemosynthetic sulphur-oxidizing symbionts of marine invertebrate animals are capable of nitrogen fixation.</title>
        <authorList>
            <person name="Petersen J.M."/>
            <person name="Kemper A."/>
            <person name="Gruber-Vodicka H."/>
            <person name="Cardini U."/>
            <person name="Geest Mvander."/>
            <person name="Kleiner M."/>
            <person name="Bulgheresi S."/>
            <person name="Fussmann M."/>
            <person name="Herbold C."/>
            <person name="Seah B.K.B."/>
            <person name="Antony C.Paul."/>
            <person name="Liu D."/>
            <person name="Belitz A."/>
            <person name="Weber M."/>
        </authorList>
    </citation>
    <scope>NUCLEOTIDE SEQUENCE [LARGE SCALE GENOMIC DNA]</scope>
    <source>
        <strain evidence="3">G_D</strain>
    </source>
</reference>
<evidence type="ECO:0000313" key="4">
    <source>
        <dbReference type="Proteomes" id="UP000094849"/>
    </source>
</evidence>
<keyword evidence="2" id="KW-0472">Membrane</keyword>
<organism evidence="3 4">
    <name type="scientific">Candidatus Thiodiazotropha endoloripes</name>
    <dbReference type="NCBI Taxonomy" id="1818881"/>
    <lineage>
        <taxon>Bacteria</taxon>
        <taxon>Pseudomonadati</taxon>
        <taxon>Pseudomonadota</taxon>
        <taxon>Gammaproteobacteria</taxon>
        <taxon>Chromatiales</taxon>
        <taxon>Sedimenticolaceae</taxon>
        <taxon>Candidatus Thiodiazotropha</taxon>
    </lineage>
</organism>
<feature type="coiled-coil region" evidence="1">
    <location>
        <begin position="64"/>
        <end position="133"/>
    </location>
</feature>